<dbReference type="RefSeq" id="XP_042639411.1">
    <property type="nucleotide sequence ID" value="XM_042783477.1"/>
</dbReference>
<organism evidence="1 2">
    <name type="scientific">Orycteropus afer afer</name>
    <dbReference type="NCBI Taxonomy" id="1230840"/>
    <lineage>
        <taxon>Eukaryota</taxon>
        <taxon>Metazoa</taxon>
        <taxon>Chordata</taxon>
        <taxon>Craniata</taxon>
        <taxon>Vertebrata</taxon>
        <taxon>Euteleostomi</taxon>
        <taxon>Mammalia</taxon>
        <taxon>Eutheria</taxon>
        <taxon>Afrotheria</taxon>
        <taxon>Tubulidentata</taxon>
        <taxon>Orycteropodidae</taxon>
        <taxon>Orycteropus</taxon>
    </lineage>
</organism>
<gene>
    <name evidence="2" type="primary">LOC103213243</name>
</gene>
<dbReference type="Proteomes" id="UP000694850">
    <property type="component" value="Unplaced"/>
</dbReference>
<keyword evidence="1" id="KW-1185">Reference proteome</keyword>
<protein>
    <submittedName>
        <fullName evidence="2">DPY30 domain-containing protein 2-like</fullName>
    </submittedName>
</protein>
<accession>A0AC54ZGB8</accession>
<evidence type="ECO:0000313" key="2">
    <source>
        <dbReference type="RefSeq" id="XP_042639411.1"/>
    </source>
</evidence>
<evidence type="ECO:0000313" key="1">
    <source>
        <dbReference type="Proteomes" id="UP000694850"/>
    </source>
</evidence>
<proteinExistence type="predicted"/>
<name>A0AC54ZGB8_ORYAF</name>
<feature type="non-terminal residue" evidence="2">
    <location>
        <position position="1"/>
    </location>
</feature>
<sequence>WKDVDWIPKVVGLSLDISQPPGVECEYLKRCFGNHLVEVLAEVATVRPSDPIEYLAHWLQHYGKIRKAEEGNMQDKIPLKEESNERLKDAGVAEMPEDEDDHFEQKGDKHPKGARSAVVSTNTTTVTPKSIKALVKKSLGQESLPGTSKMTPGRP</sequence>
<reference evidence="2" key="1">
    <citation type="submission" date="2025-08" db="UniProtKB">
        <authorList>
            <consortium name="RefSeq"/>
        </authorList>
    </citation>
    <scope>IDENTIFICATION</scope>
</reference>